<dbReference type="InterPro" id="IPR013325">
    <property type="entry name" value="RNA_pol_sigma_r2"/>
</dbReference>
<dbReference type="InterPro" id="IPR007627">
    <property type="entry name" value="RNA_pol_sigma70_r2"/>
</dbReference>
<evidence type="ECO:0000313" key="7">
    <source>
        <dbReference type="EMBL" id="WEK45144.1"/>
    </source>
</evidence>
<evidence type="ECO:0000256" key="3">
    <source>
        <dbReference type="ARBA" id="ARBA00023082"/>
    </source>
</evidence>
<evidence type="ECO:0000256" key="2">
    <source>
        <dbReference type="ARBA" id="ARBA00023015"/>
    </source>
</evidence>
<dbReference type="Proteomes" id="UP001218362">
    <property type="component" value="Chromosome"/>
</dbReference>
<keyword evidence="3" id="KW-0731">Sigma factor</keyword>
<protein>
    <submittedName>
        <fullName evidence="7">RNA polymerase sigma factor</fullName>
    </submittedName>
</protein>
<dbReference type="AlphaFoldDB" id="A0AAJ6BLA0"/>
<dbReference type="InterPro" id="IPR013324">
    <property type="entry name" value="RNA_pol_sigma_r3/r4-like"/>
</dbReference>
<proteinExistence type="inferred from homology"/>
<dbReference type="GO" id="GO:0006352">
    <property type="term" value="P:DNA-templated transcription initiation"/>
    <property type="evidence" value="ECO:0007669"/>
    <property type="project" value="InterPro"/>
</dbReference>
<dbReference type="SUPFAM" id="SSF88946">
    <property type="entry name" value="Sigma2 domain of RNA polymerase sigma factors"/>
    <property type="match status" value="1"/>
</dbReference>
<evidence type="ECO:0000256" key="4">
    <source>
        <dbReference type="ARBA" id="ARBA00023163"/>
    </source>
</evidence>
<sequence length="192" mass="21103">MAISNTGAASADITGPTGLGRIFVELRPQLERFLRRRVTCPQLAGDMASEVYLKLARATDFSGTIGEARRYLFRVASNHALDHIRVEGRRAEILRESAHLFDDVEPGPERGAMARSELELIEEALAELPPKVRTILVLSRVQGMTHAEIAAELGVSKSLVEKYVLRALLHCRRRVQALGDDSVVGDCFAARG</sequence>
<dbReference type="Pfam" id="PF04542">
    <property type="entry name" value="Sigma70_r2"/>
    <property type="match status" value="1"/>
</dbReference>
<dbReference type="Gene3D" id="1.10.1740.10">
    <property type="match status" value="1"/>
</dbReference>
<dbReference type="GO" id="GO:0016987">
    <property type="term" value="F:sigma factor activity"/>
    <property type="evidence" value="ECO:0007669"/>
    <property type="project" value="UniProtKB-KW"/>
</dbReference>
<gene>
    <name evidence="7" type="ORF">P0Y56_08845</name>
</gene>
<dbReference type="PANTHER" id="PTHR43133:SF63">
    <property type="entry name" value="RNA POLYMERASE SIGMA FACTOR FECI-RELATED"/>
    <property type="match status" value="1"/>
</dbReference>
<feature type="domain" description="RNA polymerase sigma-70 region 2" evidence="5">
    <location>
        <begin position="24"/>
        <end position="89"/>
    </location>
</feature>
<evidence type="ECO:0000259" key="5">
    <source>
        <dbReference type="Pfam" id="PF04542"/>
    </source>
</evidence>
<evidence type="ECO:0000313" key="8">
    <source>
        <dbReference type="Proteomes" id="UP001218362"/>
    </source>
</evidence>
<dbReference type="SUPFAM" id="SSF88659">
    <property type="entry name" value="Sigma3 and sigma4 domains of RNA polymerase sigma factors"/>
    <property type="match status" value="1"/>
</dbReference>
<comment type="similarity">
    <text evidence="1">Belongs to the sigma-70 factor family. ECF subfamily.</text>
</comment>
<organism evidence="7 8">
    <name type="scientific">Candidatus Andeanibacterium colombiense</name>
    <dbReference type="NCBI Taxonomy" id="3121345"/>
    <lineage>
        <taxon>Bacteria</taxon>
        <taxon>Pseudomonadati</taxon>
        <taxon>Pseudomonadota</taxon>
        <taxon>Alphaproteobacteria</taxon>
        <taxon>Sphingomonadales</taxon>
        <taxon>Sphingomonadaceae</taxon>
        <taxon>Candidatus Andeanibacterium</taxon>
    </lineage>
</organism>
<dbReference type="GO" id="GO:0003677">
    <property type="term" value="F:DNA binding"/>
    <property type="evidence" value="ECO:0007669"/>
    <property type="project" value="InterPro"/>
</dbReference>
<dbReference type="InterPro" id="IPR014284">
    <property type="entry name" value="RNA_pol_sigma-70_dom"/>
</dbReference>
<feature type="domain" description="RNA polymerase sigma factor 70 region 4 type 2" evidence="6">
    <location>
        <begin position="119"/>
        <end position="171"/>
    </location>
</feature>
<evidence type="ECO:0000259" key="6">
    <source>
        <dbReference type="Pfam" id="PF08281"/>
    </source>
</evidence>
<keyword evidence="4" id="KW-0804">Transcription</keyword>
<dbReference type="Gene3D" id="1.10.10.10">
    <property type="entry name" value="Winged helix-like DNA-binding domain superfamily/Winged helix DNA-binding domain"/>
    <property type="match status" value="1"/>
</dbReference>
<dbReference type="NCBIfam" id="TIGR02937">
    <property type="entry name" value="sigma70-ECF"/>
    <property type="match status" value="1"/>
</dbReference>
<evidence type="ECO:0000256" key="1">
    <source>
        <dbReference type="ARBA" id="ARBA00010641"/>
    </source>
</evidence>
<dbReference type="InterPro" id="IPR036388">
    <property type="entry name" value="WH-like_DNA-bd_sf"/>
</dbReference>
<dbReference type="PANTHER" id="PTHR43133">
    <property type="entry name" value="RNA POLYMERASE ECF-TYPE SIGMA FACTO"/>
    <property type="match status" value="1"/>
</dbReference>
<reference evidence="7" key="1">
    <citation type="submission" date="2023-03" db="EMBL/GenBank/DDBJ databases">
        <title>Andean soil-derived lignocellulolytic bacterial consortium as a source of novel taxa and putative plastic-active enzymes.</title>
        <authorList>
            <person name="Diaz-Garcia L."/>
            <person name="Chuvochina M."/>
            <person name="Feuerriegel G."/>
            <person name="Bunk B."/>
            <person name="Sproer C."/>
            <person name="Streit W.R."/>
            <person name="Rodriguez L.M."/>
            <person name="Overmann J."/>
            <person name="Jimenez D.J."/>
        </authorList>
    </citation>
    <scope>NUCLEOTIDE SEQUENCE</scope>
    <source>
        <strain evidence="7">MAG 26</strain>
    </source>
</reference>
<accession>A0AAJ6BLA0</accession>
<dbReference type="InterPro" id="IPR013249">
    <property type="entry name" value="RNA_pol_sigma70_r4_t2"/>
</dbReference>
<dbReference type="Pfam" id="PF08281">
    <property type="entry name" value="Sigma70_r4_2"/>
    <property type="match status" value="1"/>
</dbReference>
<name>A0AAJ6BLA0_9SPHN</name>
<dbReference type="EMBL" id="CP119316">
    <property type="protein sequence ID" value="WEK45144.1"/>
    <property type="molecule type" value="Genomic_DNA"/>
</dbReference>
<dbReference type="KEGG" id="acob:P0Y56_08845"/>
<dbReference type="CDD" id="cd06171">
    <property type="entry name" value="Sigma70_r4"/>
    <property type="match status" value="1"/>
</dbReference>
<dbReference type="InterPro" id="IPR039425">
    <property type="entry name" value="RNA_pol_sigma-70-like"/>
</dbReference>
<keyword evidence="2" id="KW-0805">Transcription regulation</keyword>